<dbReference type="CDD" id="cd00118">
    <property type="entry name" value="LysM"/>
    <property type="match status" value="2"/>
</dbReference>
<dbReference type="eggNOG" id="COG4995">
    <property type="taxonomic scope" value="Bacteria"/>
</dbReference>
<dbReference type="SMART" id="SM00257">
    <property type="entry name" value="LysM"/>
    <property type="match status" value="2"/>
</dbReference>
<dbReference type="InterPro" id="IPR024983">
    <property type="entry name" value="CHAT_dom"/>
</dbReference>
<dbReference type="Pfam" id="PF13676">
    <property type="entry name" value="TIR_2"/>
    <property type="match status" value="1"/>
</dbReference>
<dbReference type="InterPro" id="IPR036779">
    <property type="entry name" value="LysM_dom_sf"/>
</dbReference>
<evidence type="ECO:0000313" key="4">
    <source>
        <dbReference type="Proteomes" id="UP000008888"/>
    </source>
</evidence>
<organism evidence="3 4">
    <name type="scientific">Methylomonas methanica (strain DSM 25384 / MC09)</name>
    <dbReference type="NCBI Taxonomy" id="857087"/>
    <lineage>
        <taxon>Bacteria</taxon>
        <taxon>Pseudomonadati</taxon>
        <taxon>Pseudomonadota</taxon>
        <taxon>Gammaproteobacteria</taxon>
        <taxon>Methylococcales</taxon>
        <taxon>Methylococcaceae</taxon>
        <taxon>Methylomonas</taxon>
    </lineage>
</organism>
<dbReference type="PROSITE" id="PS50104">
    <property type="entry name" value="TIR"/>
    <property type="match status" value="1"/>
</dbReference>
<reference evidence="4" key="3">
    <citation type="submission" date="2011-05" db="EMBL/GenBank/DDBJ databases">
        <title>Complete sequence of Methylomonas methanica MC09.</title>
        <authorList>
            <consortium name="US DOE Joint Genome Institute"/>
            <person name="Lucas S."/>
            <person name="Han J."/>
            <person name="Lapidus A."/>
            <person name="Cheng J.-F."/>
            <person name="Goodwin L."/>
            <person name="Pitluck S."/>
            <person name="Peters L."/>
            <person name="Mikhailova N."/>
            <person name="Teshima H."/>
            <person name="Han C."/>
            <person name="Tapia R."/>
            <person name="Land M."/>
            <person name="Hauser L."/>
            <person name="Kyrpides N."/>
            <person name="Ivanova N."/>
            <person name="Pagani I."/>
            <person name="Stein L."/>
            <person name="Woyke T."/>
        </authorList>
    </citation>
    <scope>NUCLEOTIDE SEQUENCE [LARGE SCALE GENOMIC DNA]</scope>
    <source>
        <strain evidence="4">MC09</strain>
    </source>
</reference>
<dbReference type="Gene3D" id="3.40.50.10140">
    <property type="entry name" value="Toll/interleukin-1 receptor homology (TIR) domain"/>
    <property type="match status" value="1"/>
</dbReference>
<feature type="domain" description="LysM" evidence="2">
    <location>
        <begin position="794"/>
        <end position="843"/>
    </location>
</feature>
<dbReference type="InterPro" id="IPR018392">
    <property type="entry name" value="LysM"/>
</dbReference>
<dbReference type="HOGENOM" id="CLU_336748_0_0_6"/>
<keyword evidence="4" id="KW-1185">Reference proteome</keyword>
<protein>
    <submittedName>
        <fullName evidence="3">Peptidoglycan-binding lysin domain protein</fullName>
    </submittedName>
</protein>
<dbReference type="RefSeq" id="WP_013818779.1">
    <property type="nucleotide sequence ID" value="NC_015572.1"/>
</dbReference>
<dbReference type="Pfam" id="PF12770">
    <property type="entry name" value="CHAT"/>
    <property type="match status" value="1"/>
</dbReference>
<evidence type="ECO:0000259" key="2">
    <source>
        <dbReference type="PROSITE" id="PS51782"/>
    </source>
</evidence>
<dbReference type="KEGG" id="mmt:Metme_2130"/>
<dbReference type="InterPro" id="IPR035897">
    <property type="entry name" value="Toll_tir_struct_dom_sf"/>
</dbReference>
<sequence length="846" mass="92468">MKIFLSYASPYRAIADDLCCRLQAAGHEVFFDREDLPPGTSFDDRIHSAIQSSELFIFLIAPEAVAQGHYTRTELKIASRKWPTPGWHVLPVQVAETPLKDVPAYLRALTIMQAEGNLAAEVVLEVQNLLRLHSQEAPPPKTHTPTSLLERLNYRSLPLRFRRDVSGGYSIALPESVSGGLLLDAAKLEQLLWSGAQAIDGSARRSINDSDLETLLPSAAKAREVGLALYDAVFNSSLCEQLNHYLHAIDPQRGQGIRFVIDTTEVPDLARLPWEFLYSPVHDDFLFSDRMKPIVRWLDVDQVTPTLAVEPPLRLLLVIAAPSDRPGLRVGEELAHLDSALAELTASGQVKTVRLDHASLESLDNALLQTRPHILHFIGHGDFVADEGVLVFESDTTPGASDIIAGRRLAVLLRNHLANLRLVFLNSCMGAAASRVDPFGGVAQSLIRRGIPAVIAMQFPIPDKAAVALSRHFYRYLAAGQPVDAALTSARAFLYARGYAVEWGAPALHMRAPDGRLFDIAELPNEVVAPAPVSAPEIARPATPVSATEPTMQARGIKNWKSFAALAVGSLLVGIGVWVNYGERVSDQPVEPIVIHTPVDINVDRTELIAESLALLRAGDSPAAAELLERLLKKDSAALSAQQLGTEHDPLALAVADAADTAFLQGDSQLGYRFAEILSAMAPFDEALEQRLNAQVGTWLGWGQAEAVEVSPGAGVGDADDGLWRYTVRKGDTLWRIAQHLTGDGRQWRNLQSYHNTQVERGKGGSLISDPRRIRPGQKIFVQPSATAAGEEYIDYHVSRGETLSKIALRVYGRKSLWRVIFQDNADSIADPGLIFPGQELRLRKI</sequence>
<dbReference type="GO" id="GO:0007165">
    <property type="term" value="P:signal transduction"/>
    <property type="evidence" value="ECO:0007669"/>
    <property type="project" value="InterPro"/>
</dbReference>
<gene>
    <name evidence="3" type="ordered locus">Metme_2130</name>
</gene>
<dbReference type="Proteomes" id="UP000008888">
    <property type="component" value="Chromosome"/>
</dbReference>
<evidence type="ECO:0000259" key="1">
    <source>
        <dbReference type="PROSITE" id="PS50104"/>
    </source>
</evidence>
<dbReference type="Gene3D" id="3.10.350.10">
    <property type="entry name" value="LysM domain"/>
    <property type="match status" value="2"/>
</dbReference>
<reference key="2">
    <citation type="submission" date="2011-05" db="EMBL/GenBank/DDBJ databases">
        <title>Complete genome sequence of the aerobic marine methanotroph Methylomonas methanica MC09.</title>
        <authorList>
            <person name="Boden R."/>
            <person name="Cunliffe M."/>
            <person name="Scanlan J."/>
            <person name="Moussard H."/>
            <person name="Kits K.D."/>
            <person name="Klotz M."/>
            <person name="Jetten M."/>
            <person name="Vuilleumier S."/>
            <person name="Han J."/>
            <person name="Peters L."/>
            <person name="Mikhailova N."/>
            <person name="Teshima H."/>
            <person name="Tapia R."/>
            <person name="Kyrpides N."/>
            <person name="Ivanova N."/>
            <person name="Pagani I."/>
            <person name="Cheng J.-F."/>
            <person name="Goodwin L."/>
            <person name="Han C."/>
            <person name="Hauser L."/>
            <person name="Land M."/>
            <person name="Lapidus A."/>
            <person name="Lucas S."/>
            <person name="Pitluck S."/>
            <person name="Woyke T."/>
            <person name="Stein L.Y."/>
            <person name="Murrell C."/>
        </authorList>
    </citation>
    <scope>NUCLEOTIDE SEQUENCE</scope>
    <source>
        <strain>MC09</strain>
    </source>
</reference>
<dbReference type="eggNOG" id="COG1652">
    <property type="taxonomic scope" value="Bacteria"/>
</dbReference>
<dbReference type="PANTHER" id="PTHR34700">
    <property type="entry name" value="POTASSIUM BINDING PROTEIN KBP"/>
    <property type="match status" value="1"/>
</dbReference>
<dbReference type="PANTHER" id="PTHR34700:SF4">
    <property type="entry name" value="PHAGE-LIKE ELEMENT PBSX PROTEIN XKDP"/>
    <property type="match status" value="1"/>
</dbReference>
<dbReference type="AlphaFoldDB" id="G0A6R4"/>
<feature type="domain" description="LysM" evidence="2">
    <location>
        <begin position="724"/>
        <end position="782"/>
    </location>
</feature>
<proteinExistence type="predicted"/>
<evidence type="ECO:0000313" key="3">
    <source>
        <dbReference type="EMBL" id="AEG00535.1"/>
    </source>
</evidence>
<dbReference type="STRING" id="857087.Metme_2130"/>
<reference evidence="3 4" key="1">
    <citation type="journal article" date="2011" name="J. Bacteriol.">
        <title>Complete Genome Sequence of the Aerobic Marine Methanotroph Methylomonas methanica MC09.</title>
        <authorList>
            <person name="Boden R."/>
            <person name="Cunliffe M."/>
            <person name="Scanlan J."/>
            <person name="Moussard H."/>
            <person name="Kits K.D."/>
            <person name="Klotz M.G."/>
            <person name="Jetten M.S."/>
            <person name="Vuilleumier S."/>
            <person name="Han J."/>
            <person name="Peters L."/>
            <person name="Mikhailova N."/>
            <person name="Teshima H."/>
            <person name="Tapia R."/>
            <person name="Kyrpides N."/>
            <person name="Ivanova N."/>
            <person name="Pagani I."/>
            <person name="Cheng J.F."/>
            <person name="Goodwin L."/>
            <person name="Han C."/>
            <person name="Hauser L."/>
            <person name="Land M.L."/>
            <person name="Lapidus A."/>
            <person name="Lucas S."/>
            <person name="Pitluck S."/>
            <person name="Woyke T."/>
            <person name="Stein L."/>
            <person name="Murrell J.C."/>
        </authorList>
    </citation>
    <scope>NUCLEOTIDE SEQUENCE [LARGE SCALE GENOMIC DNA]</scope>
    <source>
        <strain evidence="3 4">MC09</strain>
    </source>
</reference>
<feature type="domain" description="TIR" evidence="1">
    <location>
        <begin position="1"/>
        <end position="134"/>
    </location>
</feature>
<dbReference type="InterPro" id="IPR000157">
    <property type="entry name" value="TIR_dom"/>
</dbReference>
<dbReference type="InterPro" id="IPR052196">
    <property type="entry name" value="Bact_Kbp"/>
</dbReference>
<accession>G0A6R4</accession>
<dbReference type="OrthoDB" id="9146156at2"/>
<dbReference type="Pfam" id="PF01476">
    <property type="entry name" value="LysM"/>
    <property type="match status" value="2"/>
</dbReference>
<dbReference type="PROSITE" id="PS51782">
    <property type="entry name" value="LYSM"/>
    <property type="match status" value="2"/>
</dbReference>
<name>G0A6R4_METMM</name>
<dbReference type="EMBL" id="CP002738">
    <property type="protein sequence ID" value="AEG00535.1"/>
    <property type="molecule type" value="Genomic_DNA"/>
</dbReference>
<dbReference type="SUPFAM" id="SSF52200">
    <property type="entry name" value="Toll/Interleukin receptor TIR domain"/>
    <property type="match status" value="1"/>
</dbReference>